<sequence>KPLLPDTDRAYDIPDNGGVGKTLEKHSAVPVGKAQPDI</sequence>
<evidence type="ECO:0000256" key="1">
    <source>
        <dbReference type="SAM" id="MobiDB-lite"/>
    </source>
</evidence>
<protein>
    <submittedName>
        <fullName evidence="2">Uncharacterized protein</fullName>
    </submittedName>
</protein>
<name>N2BP16_9FIRM</name>
<evidence type="ECO:0000313" key="2">
    <source>
        <dbReference type="EMBL" id="EMZ38579.1"/>
    </source>
</evidence>
<feature type="non-terminal residue" evidence="2">
    <location>
        <position position="1"/>
    </location>
</feature>
<dbReference type="AlphaFoldDB" id="N2BP16"/>
<dbReference type="EMBL" id="AQFT01000006">
    <property type="protein sequence ID" value="EMZ38579.1"/>
    <property type="molecule type" value="Genomic_DNA"/>
</dbReference>
<dbReference type="HOGENOM" id="CLU_3337017_0_0_9"/>
<keyword evidence="3" id="KW-1185">Reference proteome</keyword>
<evidence type="ECO:0000313" key="3">
    <source>
        <dbReference type="Proteomes" id="UP000012589"/>
    </source>
</evidence>
<accession>N2BP16</accession>
<proteinExistence type="predicted"/>
<comment type="caution">
    <text evidence="2">The sequence shown here is derived from an EMBL/GenBank/DDBJ whole genome shotgun (WGS) entry which is preliminary data.</text>
</comment>
<gene>
    <name evidence="2" type="ORF">C823_00202</name>
</gene>
<feature type="region of interest" description="Disordered" evidence="1">
    <location>
        <begin position="1"/>
        <end position="38"/>
    </location>
</feature>
<reference evidence="2 3" key="1">
    <citation type="journal article" date="2014" name="Genome Announc.">
        <title>Draft genome sequences of the altered schaedler flora, a defined bacterial community from gnotobiotic mice.</title>
        <authorList>
            <person name="Wannemuehler M.J."/>
            <person name="Overstreet A.M."/>
            <person name="Ward D.V."/>
            <person name="Phillips G.J."/>
        </authorList>
    </citation>
    <scope>NUCLEOTIDE SEQUENCE [LARGE SCALE GENOMIC DNA]</scope>
    <source>
        <strain evidence="2 3">ASF492</strain>
    </source>
</reference>
<organism evidence="2 3">
    <name type="scientific">Eubacterium plexicaudatum ASF492</name>
    <dbReference type="NCBI Taxonomy" id="1235802"/>
    <lineage>
        <taxon>Bacteria</taxon>
        <taxon>Bacillati</taxon>
        <taxon>Bacillota</taxon>
        <taxon>Clostridia</taxon>
        <taxon>Eubacteriales</taxon>
        <taxon>Eubacteriaceae</taxon>
        <taxon>Eubacterium</taxon>
    </lineage>
</organism>
<feature type="compositionally biased region" description="Basic and acidic residues" evidence="1">
    <location>
        <begin position="1"/>
        <end position="12"/>
    </location>
</feature>
<dbReference type="Proteomes" id="UP000012589">
    <property type="component" value="Unassembled WGS sequence"/>
</dbReference>